<evidence type="ECO:0000313" key="4">
    <source>
        <dbReference type="Proteomes" id="UP000664277"/>
    </source>
</evidence>
<dbReference type="Pfam" id="PF13378">
    <property type="entry name" value="MR_MLE_C"/>
    <property type="match status" value="1"/>
</dbReference>
<dbReference type="InterPro" id="IPR029065">
    <property type="entry name" value="Enolase_C-like"/>
</dbReference>
<proteinExistence type="predicted"/>
<reference evidence="3" key="1">
    <citation type="submission" date="2021-02" db="EMBL/GenBank/DDBJ databases">
        <title>Genome-Resolved Metagenomics of a Microbial Community Performing Photosynthetic Biological Nutrient Removal.</title>
        <authorList>
            <person name="Mcdaniel E.A."/>
        </authorList>
    </citation>
    <scope>NUCLEOTIDE SEQUENCE</scope>
    <source>
        <strain evidence="3">UWPOB_OBS1</strain>
    </source>
</reference>
<dbReference type="Gene3D" id="3.20.20.120">
    <property type="entry name" value="Enolase-like C-terminal domain"/>
    <property type="match status" value="1"/>
</dbReference>
<gene>
    <name evidence="3" type="ORF">J0M35_12590</name>
</gene>
<comment type="caution">
    <text evidence="3">The sequence shown here is derived from an EMBL/GenBank/DDBJ whole genome shotgun (WGS) entry which is preliminary data.</text>
</comment>
<dbReference type="SFLD" id="SFLDG00180">
    <property type="entry name" value="muconate_cycloisomerase"/>
    <property type="match status" value="1"/>
</dbReference>
<dbReference type="InterPro" id="IPR029017">
    <property type="entry name" value="Enolase-like_N"/>
</dbReference>
<feature type="domain" description="Mandelate racemase/muconate lactonizing enzyme C-terminal" evidence="2">
    <location>
        <begin position="165"/>
        <end position="261"/>
    </location>
</feature>
<dbReference type="GO" id="GO:0046872">
    <property type="term" value="F:metal ion binding"/>
    <property type="evidence" value="ECO:0007669"/>
    <property type="project" value="UniProtKB-KW"/>
</dbReference>
<dbReference type="PANTHER" id="PTHR48073:SF2">
    <property type="entry name" value="O-SUCCINYLBENZOATE SYNTHASE"/>
    <property type="match status" value="1"/>
</dbReference>
<dbReference type="Proteomes" id="UP000664277">
    <property type="component" value="Unassembled WGS sequence"/>
</dbReference>
<organism evidence="3 4">
    <name type="scientific">Candidatus Obscuribacter phosphatis</name>
    <dbReference type="NCBI Taxonomy" id="1906157"/>
    <lineage>
        <taxon>Bacteria</taxon>
        <taxon>Bacillati</taxon>
        <taxon>Candidatus Melainabacteria</taxon>
        <taxon>Candidatus Obscuribacterales</taxon>
        <taxon>Candidatus Obscuribacteraceae</taxon>
        <taxon>Candidatus Obscuribacter</taxon>
    </lineage>
</organism>
<name>A0A8J7PGY2_9BACT</name>
<dbReference type="SUPFAM" id="SSF51604">
    <property type="entry name" value="Enolase C-terminal domain-like"/>
    <property type="match status" value="1"/>
</dbReference>
<dbReference type="Gene3D" id="3.30.390.10">
    <property type="entry name" value="Enolase-like, N-terminal domain"/>
    <property type="match status" value="1"/>
</dbReference>
<dbReference type="EMBL" id="JAFLCK010000017">
    <property type="protein sequence ID" value="MBN8661197.1"/>
    <property type="molecule type" value="Genomic_DNA"/>
</dbReference>
<protein>
    <recommendedName>
        <fullName evidence="2">Mandelate racemase/muconate lactonizing enzyme C-terminal domain-containing protein</fullName>
    </recommendedName>
</protein>
<dbReference type="GO" id="GO:0003824">
    <property type="term" value="F:catalytic activity"/>
    <property type="evidence" value="ECO:0007669"/>
    <property type="project" value="UniProtKB-ARBA"/>
</dbReference>
<dbReference type="InterPro" id="IPR013342">
    <property type="entry name" value="Mandelate_racemase_C"/>
</dbReference>
<evidence type="ECO:0000256" key="1">
    <source>
        <dbReference type="ARBA" id="ARBA00022723"/>
    </source>
</evidence>
<evidence type="ECO:0000313" key="3">
    <source>
        <dbReference type="EMBL" id="MBN8661197.1"/>
    </source>
</evidence>
<dbReference type="PROSITE" id="PS00909">
    <property type="entry name" value="MR_MLE_2"/>
    <property type="match status" value="1"/>
</dbReference>
<dbReference type="InterPro" id="IPR036849">
    <property type="entry name" value="Enolase-like_C_sf"/>
</dbReference>
<accession>A0A8J7PGY2</accession>
<evidence type="ECO:0000259" key="2">
    <source>
        <dbReference type="SMART" id="SM00922"/>
    </source>
</evidence>
<sequence length="394" mass="43151">MQVSAVHVSIVKLPFRFAFGHALASRSFSENVIVRLHLRDEATGLTAVGLGESVPRQYVTGERAEEAAQYVREVLAPLVVGCSFLDADSLLAFLKELFAEQGLESRKLGASFCAFELALLDALARLEKQSMAQFICRRLAATSLFRGERHDAFFRYGGVVPFGKKQTLAALLAFYKLYGFQTVKLKVGKSDEDDLAKVKLAREVLGFETTLRLDANCAWSLPQAEKMMEVLRPYSPASIEQPLPADALADLAILQSRIKETIIVDESLTTLESAYRLIETKACRGFNIRISKVGGIMAAVRLTELALANQMEAHLGAQVGESGILASAQKHLALSACPETFANVEGAMNLFLLRRDLTRECQTVPFGAVVSLKPEPLDGLGVSLKDSRQLRTEL</sequence>
<dbReference type="SMART" id="SM00922">
    <property type="entry name" value="MR_MLE"/>
    <property type="match status" value="1"/>
</dbReference>
<dbReference type="AlphaFoldDB" id="A0A8J7PGY2"/>
<dbReference type="SFLD" id="SFLDS00001">
    <property type="entry name" value="Enolase"/>
    <property type="match status" value="1"/>
</dbReference>
<dbReference type="GO" id="GO:0009063">
    <property type="term" value="P:amino acid catabolic process"/>
    <property type="evidence" value="ECO:0007669"/>
    <property type="project" value="InterPro"/>
</dbReference>
<keyword evidence="1" id="KW-0479">Metal-binding</keyword>
<dbReference type="PANTHER" id="PTHR48073">
    <property type="entry name" value="O-SUCCINYLBENZOATE SYNTHASE-RELATED"/>
    <property type="match status" value="1"/>
</dbReference>
<dbReference type="InterPro" id="IPR018110">
    <property type="entry name" value="Mandel_Rmase/mucon_lact_enz_CS"/>
</dbReference>
<dbReference type="SUPFAM" id="SSF54826">
    <property type="entry name" value="Enolase N-terminal domain-like"/>
    <property type="match status" value="1"/>
</dbReference>